<dbReference type="InterPro" id="IPR050266">
    <property type="entry name" value="AB_hydrolase_sf"/>
</dbReference>
<dbReference type="EMBL" id="QKYT01000260">
    <property type="protein sequence ID" value="RIA88507.1"/>
    <property type="molecule type" value="Genomic_DNA"/>
</dbReference>
<dbReference type="InterPro" id="IPR000073">
    <property type="entry name" value="AB_hydrolase_1"/>
</dbReference>
<dbReference type="STRING" id="658196.A0A397SXH2"/>
<keyword evidence="3" id="KW-1185">Reference proteome</keyword>
<dbReference type="Pfam" id="PF00561">
    <property type="entry name" value="Abhydrolase_1"/>
    <property type="match status" value="1"/>
</dbReference>
<evidence type="ECO:0000313" key="3">
    <source>
        <dbReference type="Proteomes" id="UP000265703"/>
    </source>
</evidence>
<proteinExistence type="predicted"/>
<protein>
    <submittedName>
        <fullName evidence="2">Alpha/Beta hydrolase protein</fullName>
    </submittedName>
</protein>
<dbReference type="PRINTS" id="PR00111">
    <property type="entry name" value="ABHYDROLASE"/>
</dbReference>
<comment type="caution">
    <text evidence="2">The sequence shown here is derived from an EMBL/GenBank/DDBJ whole genome shotgun (WGS) entry which is preliminary data.</text>
</comment>
<sequence>MPETHFFEQQDGSKIAYKIFESHESKNMKNEPPLVFIIGLWSPKEFFMGLEEDLAKNRKVILLDNRGIGESSVISSDDPISIDLMAQDIIALVKHLGIKRFNLLGWSMGGLIATFIALDVPSDLKLEKLVLIACTVQPIVNPSFETLYNLPEFDFPKSIQEQRDAIPKKFEKNCVDYLLEHPDKFDKFAEIMFNTRRPFEIFKRQWEAIKIANNGNFVSKLSTIKVPTLLIHGEADESVSIEDSELLDREIPNTKFLRIPKAGHM</sequence>
<dbReference type="OrthoDB" id="8119704at2759"/>
<name>A0A397SXH2_9GLOM</name>
<organism evidence="2 3">
    <name type="scientific">Glomus cerebriforme</name>
    <dbReference type="NCBI Taxonomy" id="658196"/>
    <lineage>
        <taxon>Eukaryota</taxon>
        <taxon>Fungi</taxon>
        <taxon>Fungi incertae sedis</taxon>
        <taxon>Mucoromycota</taxon>
        <taxon>Glomeromycotina</taxon>
        <taxon>Glomeromycetes</taxon>
        <taxon>Glomerales</taxon>
        <taxon>Glomeraceae</taxon>
        <taxon>Glomus</taxon>
    </lineage>
</organism>
<evidence type="ECO:0000313" key="2">
    <source>
        <dbReference type="EMBL" id="RIA88507.1"/>
    </source>
</evidence>
<dbReference type="InterPro" id="IPR029058">
    <property type="entry name" value="AB_hydrolase_fold"/>
</dbReference>
<reference evidence="2 3" key="1">
    <citation type="submission" date="2018-06" db="EMBL/GenBank/DDBJ databases">
        <title>Comparative genomics reveals the genomic features of Rhizophagus irregularis, R. cerebriforme, R. diaphanum and Gigaspora rosea, and their symbiotic lifestyle signature.</title>
        <authorList>
            <person name="Morin E."/>
            <person name="San Clemente H."/>
            <person name="Chen E.C.H."/>
            <person name="De La Providencia I."/>
            <person name="Hainaut M."/>
            <person name="Kuo A."/>
            <person name="Kohler A."/>
            <person name="Murat C."/>
            <person name="Tang N."/>
            <person name="Roy S."/>
            <person name="Loubradou J."/>
            <person name="Henrissat B."/>
            <person name="Grigoriev I.V."/>
            <person name="Corradi N."/>
            <person name="Roux C."/>
            <person name="Martin F.M."/>
        </authorList>
    </citation>
    <scope>NUCLEOTIDE SEQUENCE [LARGE SCALE GENOMIC DNA]</scope>
    <source>
        <strain evidence="2 3">DAOM 227022</strain>
    </source>
</reference>
<dbReference type="Proteomes" id="UP000265703">
    <property type="component" value="Unassembled WGS sequence"/>
</dbReference>
<feature type="domain" description="AB hydrolase-1" evidence="1">
    <location>
        <begin position="32"/>
        <end position="265"/>
    </location>
</feature>
<keyword evidence="2" id="KW-0378">Hydrolase</keyword>
<gene>
    <name evidence="2" type="ORF">C1645_826233</name>
</gene>
<accession>A0A397SXH2</accession>
<dbReference type="PANTHER" id="PTHR43798">
    <property type="entry name" value="MONOACYLGLYCEROL LIPASE"/>
    <property type="match status" value="1"/>
</dbReference>
<dbReference type="SUPFAM" id="SSF53474">
    <property type="entry name" value="alpha/beta-Hydrolases"/>
    <property type="match status" value="1"/>
</dbReference>
<dbReference type="Gene3D" id="3.40.50.1820">
    <property type="entry name" value="alpha/beta hydrolase"/>
    <property type="match status" value="1"/>
</dbReference>
<dbReference type="GO" id="GO:0016787">
    <property type="term" value="F:hydrolase activity"/>
    <property type="evidence" value="ECO:0007669"/>
    <property type="project" value="UniProtKB-KW"/>
</dbReference>
<evidence type="ECO:0000259" key="1">
    <source>
        <dbReference type="Pfam" id="PF00561"/>
    </source>
</evidence>
<dbReference type="AlphaFoldDB" id="A0A397SXH2"/>